<dbReference type="Pfam" id="PF00440">
    <property type="entry name" value="TetR_N"/>
    <property type="match status" value="1"/>
</dbReference>
<gene>
    <name evidence="7" type="ORF">GCM10022380_46570</name>
</gene>
<keyword evidence="4" id="KW-0804">Transcription</keyword>
<evidence type="ECO:0000313" key="8">
    <source>
        <dbReference type="Proteomes" id="UP001501624"/>
    </source>
</evidence>
<dbReference type="RefSeq" id="WP_020421478.1">
    <property type="nucleotide sequence ID" value="NZ_BAABCM010000006.1"/>
</dbReference>
<evidence type="ECO:0000313" key="7">
    <source>
        <dbReference type="EMBL" id="GAA3822195.1"/>
    </source>
</evidence>
<evidence type="ECO:0000256" key="2">
    <source>
        <dbReference type="ARBA" id="ARBA00023015"/>
    </source>
</evidence>
<dbReference type="SUPFAM" id="SSF46689">
    <property type="entry name" value="Homeodomain-like"/>
    <property type="match status" value="1"/>
</dbReference>
<dbReference type="PROSITE" id="PS50977">
    <property type="entry name" value="HTH_TETR_2"/>
    <property type="match status" value="1"/>
</dbReference>
<name>A0ABP7IMI7_9PSEU</name>
<keyword evidence="2" id="KW-0805">Transcription regulation</keyword>
<keyword evidence="1" id="KW-0678">Repressor</keyword>
<reference evidence="8" key="1">
    <citation type="journal article" date="2019" name="Int. J. Syst. Evol. Microbiol.">
        <title>The Global Catalogue of Microorganisms (GCM) 10K type strain sequencing project: providing services to taxonomists for standard genome sequencing and annotation.</title>
        <authorList>
            <consortium name="The Broad Institute Genomics Platform"/>
            <consortium name="The Broad Institute Genome Sequencing Center for Infectious Disease"/>
            <person name="Wu L."/>
            <person name="Ma J."/>
        </authorList>
    </citation>
    <scope>NUCLEOTIDE SEQUENCE [LARGE SCALE GENOMIC DNA]</scope>
    <source>
        <strain evidence="8">JCM 17017</strain>
    </source>
</reference>
<feature type="DNA-binding region" description="H-T-H motif" evidence="5">
    <location>
        <begin position="31"/>
        <end position="50"/>
    </location>
</feature>
<dbReference type="InterPro" id="IPR009057">
    <property type="entry name" value="Homeodomain-like_sf"/>
</dbReference>
<dbReference type="PANTHER" id="PTHR30055">
    <property type="entry name" value="HTH-TYPE TRANSCRIPTIONAL REGULATOR RUTR"/>
    <property type="match status" value="1"/>
</dbReference>
<dbReference type="Proteomes" id="UP001501624">
    <property type="component" value="Unassembled WGS sequence"/>
</dbReference>
<sequence length="192" mass="20836">MPRQVDHDQRRAELAEALWRLASTRGIEAVSLREVAAEAGVSMGRVQHYFASKDDMLAFALELANERAGARIRARLAGDPGPERILREVLTEMLGLNAESRQFLLLGIAFLNRAITSEAIATRMSDGDAELRGFLASLVAAAVGERRGVDPDREARILIQLAAGLGVEVALGQTAPDEAVATVDYYLRRLLG</sequence>
<dbReference type="InterPro" id="IPR001647">
    <property type="entry name" value="HTH_TetR"/>
</dbReference>
<keyword evidence="3 5" id="KW-0238">DNA-binding</keyword>
<comment type="caution">
    <text evidence="7">The sequence shown here is derived from an EMBL/GenBank/DDBJ whole genome shotgun (WGS) entry which is preliminary data.</text>
</comment>
<dbReference type="EMBL" id="BAABCM010000006">
    <property type="protein sequence ID" value="GAA3822195.1"/>
    <property type="molecule type" value="Genomic_DNA"/>
</dbReference>
<feature type="domain" description="HTH tetR-type" evidence="6">
    <location>
        <begin position="8"/>
        <end position="68"/>
    </location>
</feature>
<dbReference type="InterPro" id="IPR050109">
    <property type="entry name" value="HTH-type_TetR-like_transc_reg"/>
</dbReference>
<evidence type="ECO:0000259" key="6">
    <source>
        <dbReference type="PROSITE" id="PS50977"/>
    </source>
</evidence>
<accession>A0ABP7IMI7</accession>
<dbReference type="Gene3D" id="1.10.357.10">
    <property type="entry name" value="Tetracycline Repressor, domain 2"/>
    <property type="match status" value="1"/>
</dbReference>
<keyword evidence="8" id="KW-1185">Reference proteome</keyword>
<evidence type="ECO:0000256" key="3">
    <source>
        <dbReference type="ARBA" id="ARBA00023125"/>
    </source>
</evidence>
<protein>
    <submittedName>
        <fullName evidence="7">TetR/AcrR family transcriptional regulator</fullName>
    </submittedName>
</protein>
<dbReference type="PANTHER" id="PTHR30055:SF228">
    <property type="entry name" value="TRANSCRIPTIONAL REGULATOR-RELATED"/>
    <property type="match status" value="1"/>
</dbReference>
<dbReference type="SUPFAM" id="SSF48498">
    <property type="entry name" value="Tetracyclin repressor-like, C-terminal domain"/>
    <property type="match status" value="1"/>
</dbReference>
<dbReference type="InterPro" id="IPR039538">
    <property type="entry name" value="BetI_C"/>
</dbReference>
<proteinExistence type="predicted"/>
<evidence type="ECO:0000256" key="5">
    <source>
        <dbReference type="PROSITE-ProRule" id="PRU00335"/>
    </source>
</evidence>
<evidence type="ECO:0000256" key="4">
    <source>
        <dbReference type="ARBA" id="ARBA00023163"/>
    </source>
</evidence>
<dbReference type="InterPro" id="IPR036271">
    <property type="entry name" value="Tet_transcr_reg_TetR-rel_C_sf"/>
</dbReference>
<organism evidence="7 8">
    <name type="scientific">Amycolatopsis tucumanensis</name>
    <dbReference type="NCBI Taxonomy" id="401106"/>
    <lineage>
        <taxon>Bacteria</taxon>
        <taxon>Bacillati</taxon>
        <taxon>Actinomycetota</taxon>
        <taxon>Actinomycetes</taxon>
        <taxon>Pseudonocardiales</taxon>
        <taxon>Pseudonocardiaceae</taxon>
        <taxon>Amycolatopsis</taxon>
    </lineage>
</organism>
<evidence type="ECO:0000256" key="1">
    <source>
        <dbReference type="ARBA" id="ARBA00022491"/>
    </source>
</evidence>
<dbReference type="Pfam" id="PF13977">
    <property type="entry name" value="TetR_C_6"/>
    <property type="match status" value="1"/>
</dbReference>